<comment type="similarity">
    <text evidence="2">Belongs to the YajC family.</text>
</comment>
<evidence type="ECO:0000256" key="11">
    <source>
        <dbReference type="SAM" id="Phobius"/>
    </source>
</evidence>
<keyword evidence="4" id="KW-0813">Transport</keyword>
<dbReference type="PRINTS" id="PR01853">
    <property type="entry name" value="YAJCTRNLCASE"/>
</dbReference>
<protein>
    <recommendedName>
        <fullName evidence="3">Sec translocon accessory complex subunit YajC</fullName>
    </recommendedName>
</protein>
<keyword evidence="8 11" id="KW-1133">Transmembrane helix</keyword>
<evidence type="ECO:0000256" key="10">
    <source>
        <dbReference type="ARBA" id="ARBA00023136"/>
    </source>
</evidence>
<evidence type="ECO:0000256" key="1">
    <source>
        <dbReference type="ARBA" id="ARBA00004162"/>
    </source>
</evidence>
<dbReference type="Pfam" id="PF02699">
    <property type="entry name" value="YajC"/>
    <property type="match status" value="1"/>
</dbReference>
<evidence type="ECO:0000256" key="6">
    <source>
        <dbReference type="ARBA" id="ARBA00022692"/>
    </source>
</evidence>
<keyword evidence="10 11" id="KW-0472">Membrane</keyword>
<dbReference type="EMBL" id="SRLD01000059">
    <property type="protein sequence ID" value="TGE13072.1"/>
    <property type="molecule type" value="Genomic_DNA"/>
</dbReference>
<keyword evidence="9" id="KW-0811">Translocation</keyword>
<accession>A0A4Z0PF52</accession>
<evidence type="ECO:0000256" key="9">
    <source>
        <dbReference type="ARBA" id="ARBA00023010"/>
    </source>
</evidence>
<organism evidence="12 13">
    <name type="scientific">Hymenobacter elongatus</name>
    <dbReference type="NCBI Taxonomy" id="877208"/>
    <lineage>
        <taxon>Bacteria</taxon>
        <taxon>Pseudomonadati</taxon>
        <taxon>Bacteroidota</taxon>
        <taxon>Cytophagia</taxon>
        <taxon>Cytophagales</taxon>
        <taxon>Hymenobacteraceae</taxon>
        <taxon>Hymenobacter</taxon>
    </lineage>
</organism>
<dbReference type="PANTHER" id="PTHR33909:SF1">
    <property type="entry name" value="SEC TRANSLOCON ACCESSORY COMPLEX SUBUNIT YAJC"/>
    <property type="match status" value="1"/>
</dbReference>
<proteinExistence type="inferred from homology"/>
<evidence type="ECO:0000256" key="7">
    <source>
        <dbReference type="ARBA" id="ARBA00022927"/>
    </source>
</evidence>
<evidence type="ECO:0000256" key="3">
    <source>
        <dbReference type="ARBA" id="ARBA00014962"/>
    </source>
</evidence>
<dbReference type="OrthoDB" id="9800132at2"/>
<keyword evidence="7" id="KW-0653">Protein transport</keyword>
<comment type="subcellular location">
    <subcellularLocation>
        <location evidence="1">Cell membrane</location>
        <topology evidence="1">Single-pass membrane protein</topology>
    </subcellularLocation>
</comment>
<dbReference type="AlphaFoldDB" id="A0A4Z0PF52"/>
<evidence type="ECO:0000313" key="12">
    <source>
        <dbReference type="EMBL" id="TGE13072.1"/>
    </source>
</evidence>
<gene>
    <name evidence="12" type="primary">yajC</name>
    <name evidence="12" type="ORF">E5J99_19725</name>
</gene>
<evidence type="ECO:0000256" key="2">
    <source>
        <dbReference type="ARBA" id="ARBA00006742"/>
    </source>
</evidence>
<feature type="transmembrane region" description="Helical" evidence="11">
    <location>
        <begin position="15"/>
        <end position="33"/>
    </location>
</feature>
<dbReference type="Proteomes" id="UP000297739">
    <property type="component" value="Unassembled WGS sequence"/>
</dbReference>
<comment type="caution">
    <text evidence="12">The sequence shown here is derived from an EMBL/GenBank/DDBJ whole genome shotgun (WGS) entry which is preliminary data.</text>
</comment>
<dbReference type="SMART" id="SM01323">
    <property type="entry name" value="YajC"/>
    <property type="match status" value="1"/>
</dbReference>
<keyword evidence="5" id="KW-1003">Cell membrane</keyword>
<reference evidence="12 13" key="1">
    <citation type="submission" date="2019-04" db="EMBL/GenBank/DDBJ databases">
        <authorList>
            <person name="Feng G."/>
            <person name="Zhang J."/>
            <person name="Zhu H."/>
        </authorList>
    </citation>
    <scope>NUCLEOTIDE SEQUENCE [LARGE SCALE GENOMIC DNA]</scope>
    <source>
        <strain evidence="12 13">JCM 17223</strain>
    </source>
</reference>
<evidence type="ECO:0000313" key="13">
    <source>
        <dbReference type="Proteomes" id="UP000297739"/>
    </source>
</evidence>
<dbReference type="InterPro" id="IPR003849">
    <property type="entry name" value="Preprotein_translocase_YajC"/>
</dbReference>
<keyword evidence="6 11" id="KW-0812">Transmembrane</keyword>
<dbReference type="NCBIfam" id="TIGR00739">
    <property type="entry name" value="yajC"/>
    <property type="match status" value="1"/>
</dbReference>
<keyword evidence="13" id="KW-1185">Reference proteome</keyword>
<dbReference type="PANTHER" id="PTHR33909">
    <property type="entry name" value="SEC TRANSLOCON ACCESSORY COMPLEX SUBUNIT YAJC"/>
    <property type="match status" value="1"/>
</dbReference>
<dbReference type="GO" id="GO:0015031">
    <property type="term" value="P:protein transport"/>
    <property type="evidence" value="ECO:0007669"/>
    <property type="project" value="UniProtKB-KW"/>
</dbReference>
<evidence type="ECO:0000256" key="8">
    <source>
        <dbReference type="ARBA" id="ARBA00022989"/>
    </source>
</evidence>
<name>A0A4Z0PF52_9BACT</name>
<evidence type="ECO:0000256" key="5">
    <source>
        <dbReference type="ARBA" id="ARBA00022475"/>
    </source>
</evidence>
<dbReference type="GO" id="GO:0005886">
    <property type="term" value="C:plasma membrane"/>
    <property type="evidence" value="ECO:0007669"/>
    <property type="project" value="UniProtKB-SubCell"/>
</dbReference>
<evidence type="ECO:0000256" key="4">
    <source>
        <dbReference type="ARBA" id="ARBA00022448"/>
    </source>
</evidence>
<sequence>MLTTLLLQAPMSEGLTSLLFPVLIAVVVYFFMIRPQQRRSSEAKKFRESLVKGATVVTIGGLHGKVVDVHEESVIIEVDRGTRLKFDRSAIAREVAAKSSAAASTAPTTTPNA</sequence>